<keyword evidence="3" id="KW-0723">Serine/threonine-protein kinase</keyword>
<evidence type="ECO:0000256" key="2">
    <source>
        <dbReference type="ARBA" id="ARBA00012513"/>
    </source>
</evidence>
<keyword evidence="9" id="KW-0675">Receptor</keyword>
<dbReference type="EC" id="2.7.11.1" evidence="2"/>
<evidence type="ECO:0000256" key="4">
    <source>
        <dbReference type="ARBA" id="ARBA00022553"/>
    </source>
</evidence>
<dbReference type="InterPro" id="IPR001245">
    <property type="entry name" value="Ser-Thr/Tyr_kinase_cat_dom"/>
</dbReference>
<evidence type="ECO:0000256" key="9">
    <source>
        <dbReference type="ARBA" id="ARBA00023170"/>
    </source>
</evidence>
<evidence type="ECO:0000256" key="3">
    <source>
        <dbReference type="ARBA" id="ARBA00022527"/>
    </source>
</evidence>
<evidence type="ECO:0000256" key="1">
    <source>
        <dbReference type="ARBA" id="ARBA00004479"/>
    </source>
</evidence>
<keyword evidence="15" id="KW-1185">Reference proteome</keyword>
<dbReference type="GO" id="GO:0005524">
    <property type="term" value="F:ATP binding"/>
    <property type="evidence" value="ECO:0007669"/>
    <property type="project" value="UniProtKB-KW"/>
</dbReference>
<evidence type="ECO:0000256" key="10">
    <source>
        <dbReference type="ARBA" id="ARBA00023180"/>
    </source>
</evidence>
<dbReference type="AlphaFoldDB" id="A0A1R3FVF3"/>
<dbReference type="PANTHER" id="PTHR48006">
    <property type="entry name" value="LEUCINE-RICH REPEAT-CONTAINING PROTEIN DDB_G0281931-RELATED"/>
    <property type="match status" value="1"/>
</dbReference>
<evidence type="ECO:0000256" key="12">
    <source>
        <dbReference type="ARBA" id="ARBA00048679"/>
    </source>
</evidence>
<dbReference type="Pfam" id="PF11721">
    <property type="entry name" value="Malectin"/>
    <property type="match status" value="1"/>
</dbReference>
<dbReference type="Pfam" id="PF07714">
    <property type="entry name" value="PK_Tyr_Ser-Thr"/>
    <property type="match status" value="1"/>
</dbReference>
<evidence type="ECO:0000256" key="7">
    <source>
        <dbReference type="ARBA" id="ARBA00022741"/>
    </source>
</evidence>
<dbReference type="InterPro" id="IPR021720">
    <property type="entry name" value="Malectin_dom"/>
</dbReference>
<accession>A0A1R3FVF3</accession>
<keyword evidence="10" id="KW-0325">Glycoprotein</keyword>
<feature type="domain" description="Protein kinase" evidence="13">
    <location>
        <begin position="264"/>
        <end position="404"/>
    </location>
</feature>
<organism evidence="14 15">
    <name type="scientific">Corchorus olitorius</name>
    <dbReference type="NCBI Taxonomy" id="93759"/>
    <lineage>
        <taxon>Eukaryota</taxon>
        <taxon>Viridiplantae</taxon>
        <taxon>Streptophyta</taxon>
        <taxon>Embryophyta</taxon>
        <taxon>Tracheophyta</taxon>
        <taxon>Spermatophyta</taxon>
        <taxon>Magnoliopsida</taxon>
        <taxon>eudicotyledons</taxon>
        <taxon>Gunneridae</taxon>
        <taxon>Pentapetalae</taxon>
        <taxon>rosids</taxon>
        <taxon>malvids</taxon>
        <taxon>Malvales</taxon>
        <taxon>Malvaceae</taxon>
        <taxon>Grewioideae</taxon>
        <taxon>Apeibeae</taxon>
        <taxon>Corchorus</taxon>
    </lineage>
</organism>
<dbReference type="GO" id="GO:0004674">
    <property type="term" value="F:protein serine/threonine kinase activity"/>
    <property type="evidence" value="ECO:0007669"/>
    <property type="project" value="UniProtKB-KW"/>
</dbReference>
<dbReference type="OrthoDB" id="1721643at2759"/>
<dbReference type="InterPro" id="IPR020635">
    <property type="entry name" value="Tyr_kinase_cat_dom"/>
</dbReference>
<sequence>MDGLIPYGPPFSLTTEVRQNQFKLYSTNEEIEQKLSGAIPELYGWVYKSILGYTNHPTYNNNFGEPCTGAAIDDSTDILDDIYNPFIKCDCSFDNNSTCHITKLKVRLLNVSGVIPDELWTLTYLSHLDIGHNALSGEVPKELGLLTDLRGLYIDSSGVSDSNFAINCGGPQFTSSDTTLFEWDDKTLGSASYYVTDKERWAVSNVGNFTGTNPQYKISSSSQFTNTQDQELFHSARISASSLRYYGLGLKNGNYTGNRELEDFDIKKEAGGVSNDAVIREFKAQGKLGDGRAIAVKQLSVASHQGNTQFVTEIATISAVQHRNLVKLYGCCIEANQHLLVYEYLENKSLDQILFEYAMRGHLTEKTDVFAFGVVALEIVSGRPNSDSSLEEEQIYLLEWVRII</sequence>
<evidence type="ECO:0000256" key="6">
    <source>
        <dbReference type="ARBA" id="ARBA00022729"/>
    </source>
</evidence>
<name>A0A1R3FVF3_9ROSI</name>
<dbReference type="InterPro" id="IPR000719">
    <property type="entry name" value="Prot_kinase_dom"/>
</dbReference>
<keyword evidence="4" id="KW-0597">Phosphoprotein</keyword>
<dbReference type="EMBL" id="AWUE01024767">
    <property type="protein sequence ID" value="OMO49822.1"/>
    <property type="molecule type" value="Genomic_DNA"/>
</dbReference>
<dbReference type="Gene3D" id="3.80.10.10">
    <property type="entry name" value="Ribonuclease Inhibitor"/>
    <property type="match status" value="1"/>
</dbReference>
<dbReference type="Gene3D" id="1.10.510.10">
    <property type="entry name" value="Transferase(Phosphotransferase) domain 1"/>
    <property type="match status" value="1"/>
</dbReference>
<gene>
    <name evidence="14" type="ORF">COLO4_38356</name>
</gene>
<dbReference type="SUPFAM" id="SSF52058">
    <property type="entry name" value="L domain-like"/>
    <property type="match status" value="1"/>
</dbReference>
<reference evidence="15" key="1">
    <citation type="submission" date="2013-09" db="EMBL/GenBank/DDBJ databases">
        <title>Corchorus olitorius genome sequencing.</title>
        <authorList>
            <person name="Alam M."/>
            <person name="Haque M.S."/>
            <person name="Islam M.S."/>
            <person name="Emdad E.M."/>
            <person name="Islam M.M."/>
            <person name="Ahmed B."/>
            <person name="Halim A."/>
            <person name="Hossen Q.M.M."/>
            <person name="Hossain M.Z."/>
            <person name="Ahmed R."/>
            <person name="Khan M.M."/>
            <person name="Islam R."/>
            <person name="Rashid M.M."/>
            <person name="Khan S.A."/>
            <person name="Rahman M.S."/>
            <person name="Alam M."/>
            <person name="Yahiya A.S."/>
            <person name="Khan M.S."/>
            <person name="Azam M.S."/>
            <person name="Haque T."/>
            <person name="Lashkar M.Z.H."/>
            <person name="Akhand A.I."/>
            <person name="Morshed G."/>
            <person name="Roy S."/>
            <person name="Uddin K.S."/>
            <person name="Rabeya T."/>
            <person name="Hossain A.S."/>
            <person name="Chowdhury A."/>
            <person name="Snigdha A.R."/>
            <person name="Mortoza M.S."/>
            <person name="Matin S.A."/>
            <person name="Hoque S.M.E."/>
            <person name="Islam M.K."/>
            <person name="Roy D.K."/>
            <person name="Haider R."/>
            <person name="Moosa M.M."/>
            <person name="Elias S.M."/>
            <person name="Hasan A.M."/>
            <person name="Jahan S."/>
            <person name="Shafiuddin M."/>
            <person name="Mahmood N."/>
            <person name="Shommy N.S."/>
        </authorList>
    </citation>
    <scope>NUCLEOTIDE SEQUENCE [LARGE SCALE GENOMIC DNA]</scope>
    <source>
        <strain evidence="15">cv. O-4</strain>
    </source>
</reference>
<dbReference type="PANTHER" id="PTHR48006:SF62">
    <property type="entry name" value="LEUCINE-RICH REPEAT TRANSMEMBRANE PROTEIN KINASE"/>
    <property type="match status" value="1"/>
</dbReference>
<keyword evidence="8" id="KW-0067">ATP-binding</keyword>
<evidence type="ECO:0000313" key="14">
    <source>
        <dbReference type="EMBL" id="OMO49822.1"/>
    </source>
</evidence>
<dbReference type="SMART" id="SM00219">
    <property type="entry name" value="TyrKc"/>
    <property type="match status" value="1"/>
</dbReference>
<keyword evidence="5" id="KW-0808">Transferase</keyword>
<comment type="caution">
    <text evidence="14">The sequence shown here is derived from an EMBL/GenBank/DDBJ whole genome shotgun (WGS) entry which is preliminary data.</text>
</comment>
<proteinExistence type="predicted"/>
<comment type="catalytic activity">
    <reaction evidence="11">
        <text>L-threonyl-[protein] + ATP = O-phospho-L-threonyl-[protein] + ADP + H(+)</text>
        <dbReference type="Rhea" id="RHEA:46608"/>
        <dbReference type="Rhea" id="RHEA-COMP:11060"/>
        <dbReference type="Rhea" id="RHEA-COMP:11605"/>
        <dbReference type="ChEBI" id="CHEBI:15378"/>
        <dbReference type="ChEBI" id="CHEBI:30013"/>
        <dbReference type="ChEBI" id="CHEBI:30616"/>
        <dbReference type="ChEBI" id="CHEBI:61977"/>
        <dbReference type="ChEBI" id="CHEBI:456216"/>
        <dbReference type="EC" id="2.7.11.1"/>
    </reaction>
</comment>
<evidence type="ECO:0000256" key="11">
    <source>
        <dbReference type="ARBA" id="ARBA00047899"/>
    </source>
</evidence>
<dbReference type="SUPFAM" id="SSF56112">
    <property type="entry name" value="Protein kinase-like (PK-like)"/>
    <property type="match status" value="1"/>
</dbReference>
<protein>
    <recommendedName>
        <fullName evidence="2">non-specific serine/threonine protein kinase</fullName>
        <ecNumber evidence="2">2.7.11.1</ecNumber>
    </recommendedName>
</protein>
<keyword evidence="6" id="KW-0732">Signal</keyword>
<dbReference type="InterPro" id="IPR011009">
    <property type="entry name" value="Kinase-like_dom_sf"/>
</dbReference>
<keyword evidence="3" id="KW-0418">Kinase</keyword>
<evidence type="ECO:0000313" key="15">
    <source>
        <dbReference type="Proteomes" id="UP000187203"/>
    </source>
</evidence>
<evidence type="ECO:0000259" key="13">
    <source>
        <dbReference type="PROSITE" id="PS50011"/>
    </source>
</evidence>
<dbReference type="InterPro" id="IPR051824">
    <property type="entry name" value="LRR_Rcpt-Like_S/T_Kinase"/>
</dbReference>
<dbReference type="Gene3D" id="3.30.200.20">
    <property type="entry name" value="Phosphorylase Kinase, domain 1"/>
    <property type="match status" value="1"/>
</dbReference>
<evidence type="ECO:0000256" key="5">
    <source>
        <dbReference type="ARBA" id="ARBA00022679"/>
    </source>
</evidence>
<comment type="catalytic activity">
    <reaction evidence="12">
        <text>L-seryl-[protein] + ATP = O-phospho-L-seryl-[protein] + ADP + H(+)</text>
        <dbReference type="Rhea" id="RHEA:17989"/>
        <dbReference type="Rhea" id="RHEA-COMP:9863"/>
        <dbReference type="Rhea" id="RHEA-COMP:11604"/>
        <dbReference type="ChEBI" id="CHEBI:15378"/>
        <dbReference type="ChEBI" id="CHEBI:29999"/>
        <dbReference type="ChEBI" id="CHEBI:30616"/>
        <dbReference type="ChEBI" id="CHEBI:83421"/>
        <dbReference type="ChEBI" id="CHEBI:456216"/>
        <dbReference type="EC" id="2.7.11.1"/>
    </reaction>
</comment>
<dbReference type="Proteomes" id="UP000187203">
    <property type="component" value="Unassembled WGS sequence"/>
</dbReference>
<comment type="subcellular location">
    <subcellularLocation>
        <location evidence="1">Membrane</location>
        <topology evidence="1">Single-pass type I membrane protein</topology>
    </subcellularLocation>
</comment>
<dbReference type="PROSITE" id="PS50011">
    <property type="entry name" value="PROTEIN_KINASE_DOM"/>
    <property type="match status" value="1"/>
</dbReference>
<dbReference type="Gene3D" id="2.60.120.430">
    <property type="entry name" value="Galactose-binding lectin"/>
    <property type="match status" value="1"/>
</dbReference>
<dbReference type="GO" id="GO:0004713">
    <property type="term" value="F:protein tyrosine kinase activity"/>
    <property type="evidence" value="ECO:0007669"/>
    <property type="project" value="InterPro"/>
</dbReference>
<evidence type="ECO:0000256" key="8">
    <source>
        <dbReference type="ARBA" id="ARBA00022840"/>
    </source>
</evidence>
<dbReference type="STRING" id="93759.A0A1R3FVF3"/>
<dbReference type="InterPro" id="IPR032675">
    <property type="entry name" value="LRR_dom_sf"/>
</dbReference>
<dbReference type="GO" id="GO:0005886">
    <property type="term" value="C:plasma membrane"/>
    <property type="evidence" value="ECO:0007669"/>
    <property type="project" value="TreeGrafter"/>
</dbReference>
<keyword evidence="7" id="KW-0547">Nucleotide-binding</keyword>